<evidence type="ECO:0000256" key="4">
    <source>
        <dbReference type="ARBA" id="ARBA00023136"/>
    </source>
</evidence>
<dbReference type="Gene3D" id="1.20.1540.10">
    <property type="entry name" value="Rhomboid-like"/>
    <property type="match status" value="1"/>
</dbReference>
<dbReference type="PANTHER" id="PTHR43731:SF9">
    <property type="entry name" value="SLR1461 PROTEIN"/>
    <property type="match status" value="1"/>
</dbReference>
<evidence type="ECO:0000256" key="6">
    <source>
        <dbReference type="SAM" id="Phobius"/>
    </source>
</evidence>
<reference evidence="8 9" key="1">
    <citation type="submission" date="2021-12" db="EMBL/GenBank/DDBJ databases">
        <title>Genome sequencing of bacteria with rrn-lacking chromosome and rrn-plasmid.</title>
        <authorList>
            <person name="Anda M."/>
            <person name="Iwasaki W."/>
        </authorList>
    </citation>
    <scope>NUCLEOTIDE SEQUENCE [LARGE SCALE GENOMIC DNA]</scope>
    <source>
        <strain evidence="8 9">NBRC 101262</strain>
    </source>
</reference>
<dbReference type="PANTHER" id="PTHR43731">
    <property type="entry name" value="RHOMBOID PROTEASE"/>
    <property type="match status" value="1"/>
</dbReference>
<feature type="transmembrane region" description="Helical" evidence="6">
    <location>
        <begin position="21"/>
        <end position="43"/>
    </location>
</feature>
<organism evidence="8 9">
    <name type="scientific">Persicobacter psychrovividus</name>
    <dbReference type="NCBI Taxonomy" id="387638"/>
    <lineage>
        <taxon>Bacteria</taxon>
        <taxon>Pseudomonadati</taxon>
        <taxon>Bacteroidota</taxon>
        <taxon>Cytophagia</taxon>
        <taxon>Cytophagales</taxon>
        <taxon>Persicobacteraceae</taxon>
        <taxon>Persicobacter</taxon>
    </lineage>
</organism>
<keyword evidence="3 6" id="KW-1133">Transmembrane helix</keyword>
<keyword evidence="2 6" id="KW-0812">Transmembrane</keyword>
<protein>
    <recommendedName>
        <fullName evidence="7">Peptidase S54 rhomboid domain-containing protein</fullName>
    </recommendedName>
</protein>
<dbReference type="SUPFAM" id="SSF144091">
    <property type="entry name" value="Rhomboid-like"/>
    <property type="match status" value="1"/>
</dbReference>
<proteinExistence type="predicted"/>
<gene>
    <name evidence="8" type="ORF">PEPS_12670</name>
</gene>
<name>A0ABN6L6X8_9BACT</name>
<feature type="region of interest" description="Disordered" evidence="5">
    <location>
        <begin position="229"/>
        <end position="250"/>
    </location>
</feature>
<keyword evidence="4 6" id="KW-0472">Membrane</keyword>
<dbReference type="InterPro" id="IPR035952">
    <property type="entry name" value="Rhomboid-like_sf"/>
</dbReference>
<dbReference type="InterPro" id="IPR022764">
    <property type="entry name" value="Peptidase_S54_rhomboid_dom"/>
</dbReference>
<keyword evidence="9" id="KW-1185">Reference proteome</keyword>
<evidence type="ECO:0000256" key="3">
    <source>
        <dbReference type="ARBA" id="ARBA00022989"/>
    </source>
</evidence>
<feature type="transmembrane region" description="Helical" evidence="6">
    <location>
        <begin position="163"/>
        <end position="182"/>
    </location>
</feature>
<evidence type="ECO:0000313" key="8">
    <source>
        <dbReference type="EMBL" id="BDC98986.1"/>
    </source>
</evidence>
<feature type="domain" description="Peptidase S54 rhomboid" evidence="7">
    <location>
        <begin position="52"/>
        <end position="180"/>
    </location>
</feature>
<dbReference type="RefSeq" id="WP_338397996.1">
    <property type="nucleotide sequence ID" value="NZ_AP025292.1"/>
</dbReference>
<dbReference type="Proteomes" id="UP001354989">
    <property type="component" value="Chromosome"/>
</dbReference>
<evidence type="ECO:0000259" key="7">
    <source>
        <dbReference type="Pfam" id="PF01694"/>
    </source>
</evidence>
<evidence type="ECO:0000256" key="1">
    <source>
        <dbReference type="ARBA" id="ARBA00004141"/>
    </source>
</evidence>
<dbReference type="InterPro" id="IPR050925">
    <property type="entry name" value="Rhomboid_protease_S54"/>
</dbReference>
<evidence type="ECO:0000256" key="2">
    <source>
        <dbReference type="ARBA" id="ARBA00022692"/>
    </source>
</evidence>
<accession>A0ABN6L6X8</accession>
<feature type="transmembrane region" description="Helical" evidence="6">
    <location>
        <begin position="113"/>
        <end position="132"/>
    </location>
</feature>
<feature type="transmembrane region" description="Helical" evidence="6">
    <location>
        <begin position="63"/>
        <end position="84"/>
    </location>
</feature>
<dbReference type="EMBL" id="AP025292">
    <property type="protein sequence ID" value="BDC98986.1"/>
    <property type="molecule type" value="Genomic_DNA"/>
</dbReference>
<evidence type="ECO:0000313" key="9">
    <source>
        <dbReference type="Proteomes" id="UP001354989"/>
    </source>
</evidence>
<feature type="transmembrane region" description="Helical" evidence="6">
    <location>
        <begin position="139"/>
        <end position="157"/>
    </location>
</feature>
<comment type="subcellular location">
    <subcellularLocation>
        <location evidence="1">Membrane</location>
        <topology evidence="1">Multi-pass membrane protein</topology>
    </subcellularLocation>
</comment>
<evidence type="ECO:0000256" key="5">
    <source>
        <dbReference type="SAM" id="MobiDB-lite"/>
    </source>
</evidence>
<dbReference type="Pfam" id="PF01694">
    <property type="entry name" value="Rhomboid"/>
    <property type="match status" value="1"/>
</dbReference>
<feature type="transmembrane region" description="Helical" evidence="6">
    <location>
        <begin position="91"/>
        <end position="107"/>
    </location>
</feature>
<sequence>MIDQESKIFHRSIQYTFGFVGLLWLVKITEYMMGLDLGFLGILPRTLNGSVGVITSPLVHGGFMHLISNTFPLLVLGIGLFYFYERIALQVFTWIYFVTGFWVWIVARSAYHIGASGVVYGLVAFLFFSGLLRKDSKSVAISLSVFFLYGGMLYGVLPTDPSVSWESHLLGSFAGIVAAIHYRNVPVRNLQPAHSLQVVNHEQPAPKDIFETKQVPFFYSSSKQLSYNYKFKPKGKPQPPTEKNQRPKDL</sequence>